<reference evidence="2 3" key="1">
    <citation type="submission" date="2019-05" db="EMBL/GenBank/DDBJ databases">
        <title>Another draft genome of Portunus trituberculatus and its Hox gene families provides insights of decapod evolution.</title>
        <authorList>
            <person name="Jeong J.-H."/>
            <person name="Song I."/>
            <person name="Kim S."/>
            <person name="Choi T."/>
            <person name="Kim D."/>
            <person name="Ryu S."/>
            <person name="Kim W."/>
        </authorList>
    </citation>
    <scope>NUCLEOTIDE SEQUENCE [LARGE SCALE GENOMIC DNA]</scope>
    <source>
        <tissue evidence="2">Muscle</tissue>
    </source>
</reference>
<evidence type="ECO:0000313" key="2">
    <source>
        <dbReference type="EMBL" id="MPC49437.1"/>
    </source>
</evidence>
<proteinExistence type="predicted"/>
<evidence type="ECO:0000256" key="1">
    <source>
        <dbReference type="SAM" id="MobiDB-lite"/>
    </source>
</evidence>
<dbReference type="AlphaFoldDB" id="A0A5B7FVJ9"/>
<dbReference type="Proteomes" id="UP000324222">
    <property type="component" value="Unassembled WGS sequence"/>
</dbReference>
<keyword evidence="3" id="KW-1185">Reference proteome</keyword>
<accession>A0A5B7FVJ9</accession>
<dbReference type="EMBL" id="VSRR010008871">
    <property type="protein sequence ID" value="MPC49437.1"/>
    <property type="molecule type" value="Genomic_DNA"/>
</dbReference>
<comment type="caution">
    <text evidence="2">The sequence shown here is derived from an EMBL/GenBank/DDBJ whole genome shotgun (WGS) entry which is preliminary data.</text>
</comment>
<feature type="compositionally biased region" description="Basic and acidic residues" evidence="1">
    <location>
        <begin position="1"/>
        <end position="16"/>
    </location>
</feature>
<evidence type="ECO:0000313" key="3">
    <source>
        <dbReference type="Proteomes" id="UP000324222"/>
    </source>
</evidence>
<protein>
    <submittedName>
        <fullName evidence="2">Uncharacterized protein</fullName>
    </submittedName>
</protein>
<feature type="region of interest" description="Disordered" evidence="1">
    <location>
        <begin position="1"/>
        <end position="62"/>
    </location>
</feature>
<name>A0A5B7FVJ9_PORTR</name>
<gene>
    <name evidence="2" type="ORF">E2C01_043236</name>
</gene>
<sequence length="62" mass="6530">MTPCYTKRDSAGREVRGGPSEASGPLSSLGPQKAPQLDSPRHNDHSSHHHHAGAGVSCGQRM</sequence>
<organism evidence="2 3">
    <name type="scientific">Portunus trituberculatus</name>
    <name type="common">Swimming crab</name>
    <name type="synonym">Neptunus trituberculatus</name>
    <dbReference type="NCBI Taxonomy" id="210409"/>
    <lineage>
        <taxon>Eukaryota</taxon>
        <taxon>Metazoa</taxon>
        <taxon>Ecdysozoa</taxon>
        <taxon>Arthropoda</taxon>
        <taxon>Crustacea</taxon>
        <taxon>Multicrustacea</taxon>
        <taxon>Malacostraca</taxon>
        <taxon>Eumalacostraca</taxon>
        <taxon>Eucarida</taxon>
        <taxon>Decapoda</taxon>
        <taxon>Pleocyemata</taxon>
        <taxon>Brachyura</taxon>
        <taxon>Eubrachyura</taxon>
        <taxon>Portunoidea</taxon>
        <taxon>Portunidae</taxon>
        <taxon>Portuninae</taxon>
        <taxon>Portunus</taxon>
    </lineage>
</organism>